<dbReference type="InterPro" id="IPR014612">
    <property type="entry name" value="Pop7/Rpp20"/>
</dbReference>
<dbReference type="GO" id="GO:0005655">
    <property type="term" value="C:nucleolar ribonuclease P complex"/>
    <property type="evidence" value="ECO:0007669"/>
    <property type="project" value="InterPro"/>
</dbReference>
<dbReference type="GO" id="GO:0001682">
    <property type="term" value="P:tRNA 5'-leader removal"/>
    <property type="evidence" value="ECO:0007669"/>
    <property type="project" value="InterPro"/>
</dbReference>
<organism evidence="5 6">
    <name type="scientific">Dothidotthia symphoricarpi CBS 119687</name>
    <dbReference type="NCBI Taxonomy" id="1392245"/>
    <lineage>
        <taxon>Eukaryota</taxon>
        <taxon>Fungi</taxon>
        <taxon>Dikarya</taxon>
        <taxon>Ascomycota</taxon>
        <taxon>Pezizomycotina</taxon>
        <taxon>Dothideomycetes</taxon>
        <taxon>Pleosporomycetidae</taxon>
        <taxon>Pleosporales</taxon>
        <taxon>Dothidotthiaceae</taxon>
        <taxon>Dothidotthia</taxon>
    </lineage>
</organism>
<evidence type="ECO:0000256" key="4">
    <source>
        <dbReference type="SAM" id="MobiDB-lite"/>
    </source>
</evidence>
<keyword evidence="6" id="KW-1185">Reference proteome</keyword>
<evidence type="ECO:0000313" key="6">
    <source>
        <dbReference type="Proteomes" id="UP000799771"/>
    </source>
</evidence>
<gene>
    <name evidence="5" type="ORF">P153DRAFT_421112</name>
</gene>
<sequence length="252" mass="26813">MAGKKRTRTGELKPSTPTPPSTSSMTTDAIPPCAQPEPQPQPPSSTPAPPVANPSRKPPKPSPARQKLPKLPPNAKVTPRPLLHPALPTPFSSATSPKTLYIRASTPYIPSIKRIRSLLAEISRREVQSRGGRRGEKIGEGEANGRLRAGGVEGRIVDGVAREMGKSRGKERLGEVVYVKATGRAIPRALEIGGCFLGEEGVRVRVEMGSVRAVDDVDVGDVGDGEGEEVEVDVPETRLRSVSSITISIGME</sequence>
<dbReference type="GO" id="GO:0000172">
    <property type="term" value="C:ribonuclease MRP complex"/>
    <property type="evidence" value="ECO:0007669"/>
    <property type="project" value="InterPro"/>
</dbReference>
<keyword evidence="2" id="KW-0819">tRNA processing</keyword>
<protein>
    <submittedName>
        <fullName evidence="5">Uncharacterized protein</fullName>
    </submittedName>
</protein>
<dbReference type="GO" id="GO:0004526">
    <property type="term" value="F:ribonuclease P activity"/>
    <property type="evidence" value="ECO:0007669"/>
    <property type="project" value="TreeGrafter"/>
</dbReference>
<dbReference type="AlphaFoldDB" id="A0A6A6AJU0"/>
<dbReference type="GO" id="GO:0000294">
    <property type="term" value="P:nuclear-transcribed mRNA catabolic process, RNase MRP-dependent"/>
    <property type="evidence" value="ECO:0007669"/>
    <property type="project" value="TreeGrafter"/>
</dbReference>
<accession>A0A6A6AJU0</accession>
<dbReference type="PANTHER" id="PTHR28256:SF1">
    <property type="entry name" value="RIBONUCLEASES P_MRP PROTEIN SUBUNIT POP7"/>
    <property type="match status" value="1"/>
</dbReference>
<dbReference type="GO" id="GO:0034965">
    <property type="term" value="P:intronic box C/D snoRNA processing"/>
    <property type="evidence" value="ECO:0007669"/>
    <property type="project" value="TreeGrafter"/>
</dbReference>
<dbReference type="GO" id="GO:0003723">
    <property type="term" value="F:RNA binding"/>
    <property type="evidence" value="ECO:0007669"/>
    <property type="project" value="TreeGrafter"/>
</dbReference>
<dbReference type="GeneID" id="54412719"/>
<reference evidence="5" key="1">
    <citation type="journal article" date="2020" name="Stud. Mycol.">
        <title>101 Dothideomycetes genomes: a test case for predicting lifestyles and emergence of pathogens.</title>
        <authorList>
            <person name="Haridas S."/>
            <person name="Albert R."/>
            <person name="Binder M."/>
            <person name="Bloem J."/>
            <person name="Labutti K."/>
            <person name="Salamov A."/>
            <person name="Andreopoulos B."/>
            <person name="Baker S."/>
            <person name="Barry K."/>
            <person name="Bills G."/>
            <person name="Bluhm B."/>
            <person name="Cannon C."/>
            <person name="Castanera R."/>
            <person name="Culley D."/>
            <person name="Daum C."/>
            <person name="Ezra D."/>
            <person name="Gonzalez J."/>
            <person name="Henrissat B."/>
            <person name="Kuo A."/>
            <person name="Liang C."/>
            <person name="Lipzen A."/>
            <person name="Lutzoni F."/>
            <person name="Magnuson J."/>
            <person name="Mondo S."/>
            <person name="Nolan M."/>
            <person name="Ohm R."/>
            <person name="Pangilinan J."/>
            <person name="Park H.-J."/>
            <person name="Ramirez L."/>
            <person name="Alfaro M."/>
            <person name="Sun H."/>
            <person name="Tritt A."/>
            <person name="Yoshinaga Y."/>
            <person name="Zwiers L.-H."/>
            <person name="Turgeon B."/>
            <person name="Goodwin S."/>
            <person name="Spatafora J."/>
            <person name="Crous P."/>
            <person name="Grigoriev I."/>
        </authorList>
    </citation>
    <scope>NUCLEOTIDE SEQUENCE</scope>
    <source>
        <strain evidence="5">CBS 119687</strain>
    </source>
</reference>
<dbReference type="Pfam" id="PF12328">
    <property type="entry name" value="Rpp20"/>
    <property type="match status" value="1"/>
</dbReference>
<feature type="compositionally biased region" description="Pro residues" evidence="4">
    <location>
        <begin position="33"/>
        <end position="52"/>
    </location>
</feature>
<dbReference type="GO" id="GO:0000171">
    <property type="term" value="F:ribonuclease MRP activity"/>
    <property type="evidence" value="ECO:0007669"/>
    <property type="project" value="TreeGrafter"/>
</dbReference>
<dbReference type="PRINTS" id="PR01217">
    <property type="entry name" value="PRICHEXTENSN"/>
</dbReference>
<dbReference type="Proteomes" id="UP000799771">
    <property type="component" value="Unassembled WGS sequence"/>
</dbReference>
<feature type="region of interest" description="Disordered" evidence="4">
    <location>
        <begin position="1"/>
        <end position="92"/>
    </location>
</feature>
<dbReference type="InterPro" id="IPR036882">
    <property type="entry name" value="Alba-like_dom_sf"/>
</dbReference>
<dbReference type="EMBL" id="ML977501">
    <property type="protein sequence ID" value="KAF2132070.1"/>
    <property type="molecule type" value="Genomic_DNA"/>
</dbReference>
<evidence type="ECO:0000313" key="5">
    <source>
        <dbReference type="EMBL" id="KAF2132070.1"/>
    </source>
</evidence>
<dbReference type="OrthoDB" id="5416589at2759"/>
<name>A0A6A6AJU0_9PLEO</name>
<dbReference type="Gene3D" id="3.30.110.20">
    <property type="entry name" value="Alba-like domain"/>
    <property type="match status" value="1"/>
</dbReference>
<evidence type="ECO:0000256" key="2">
    <source>
        <dbReference type="ARBA" id="ARBA00022694"/>
    </source>
</evidence>
<dbReference type="PANTHER" id="PTHR28256">
    <property type="entry name" value="RIBONUCLEASES P/MRP PROTEIN SUBUNIT POP7"/>
    <property type="match status" value="1"/>
</dbReference>
<evidence type="ECO:0000256" key="1">
    <source>
        <dbReference type="ARBA" id="ARBA00004123"/>
    </source>
</evidence>
<dbReference type="InterPro" id="IPR020241">
    <property type="entry name" value="RNase_P/MRP_Pop7_fungi"/>
</dbReference>
<evidence type="ECO:0000256" key="3">
    <source>
        <dbReference type="ARBA" id="ARBA00023242"/>
    </source>
</evidence>
<dbReference type="RefSeq" id="XP_033526457.1">
    <property type="nucleotide sequence ID" value="XM_033672287.1"/>
</dbReference>
<keyword evidence="3" id="KW-0539">Nucleus</keyword>
<comment type="subcellular location">
    <subcellularLocation>
        <location evidence="1">Nucleus</location>
    </subcellularLocation>
</comment>
<dbReference type="GO" id="GO:0006364">
    <property type="term" value="P:rRNA processing"/>
    <property type="evidence" value="ECO:0007669"/>
    <property type="project" value="TreeGrafter"/>
</dbReference>
<proteinExistence type="predicted"/>